<dbReference type="PANTHER" id="PTHR15741">
    <property type="entry name" value="BASIC HELIX-LOOP-HELIX ZIP TRANSCRIPTION FACTOR"/>
    <property type="match status" value="1"/>
</dbReference>
<evidence type="ECO:0000256" key="4">
    <source>
        <dbReference type="ARBA" id="ARBA00023163"/>
    </source>
</evidence>
<dbReference type="SUPFAM" id="SSF47459">
    <property type="entry name" value="HLH, helix-loop-helix DNA-binding domain"/>
    <property type="match status" value="1"/>
</dbReference>
<keyword evidence="4" id="KW-0804">Transcription</keyword>
<feature type="coiled-coil region" evidence="6">
    <location>
        <begin position="72"/>
        <end position="132"/>
    </location>
</feature>
<reference evidence="8 9" key="1">
    <citation type="journal article" date="2008" name="Nature">
        <title>The Trichoplax genome and the nature of placozoans.</title>
        <authorList>
            <person name="Srivastava M."/>
            <person name="Begovic E."/>
            <person name="Chapman J."/>
            <person name="Putnam N.H."/>
            <person name="Hellsten U."/>
            <person name="Kawashima T."/>
            <person name="Kuo A."/>
            <person name="Mitros T."/>
            <person name="Salamov A."/>
            <person name="Carpenter M.L."/>
            <person name="Signorovitch A.Y."/>
            <person name="Moreno M.A."/>
            <person name="Kamm K."/>
            <person name="Grimwood J."/>
            <person name="Schmutz J."/>
            <person name="Shapiro H."/>
            <person name="Grigoriev I.V."/>
            <person name="Buss L.W."/>
            <person name="Schierwater B."/>
            <person name="Dellaporta S.L."/>
            <person name="Rokhsar D.S."/>
        </authorList>
    </citation>
    <scope>NUCLEOTIDE SEQUENCE [LARGE SCALE GENOMIC DNA]</scope>
    <source>
        <strain evidence="8 9">Grell-BS-1999</strain>
    </source>
</reference>
<gene>
    <name evidence="8" type="ORF">TRIADDRAFT_56276</name>
</gene>
<dbReference type="RefSeq" id="XP_002112779.1">
    <property type="nucleotide sequence ID" value="XM_002112743.1"/>
</dbReference>
<dbReference type="OMA" id="EISAHED"/>
<dbReference type="GO" id="GO:0003677">
    <property type="term" value="F:DNA binding"/>
    <property type="evidence" value="ECO:0007669"/>
    <property type="project" value="UniProtKB-KW"/>
</dbReference>
<dbReference type="eggNOG" id="KOG0561">
    <property type="taxonomic scope" value="Eukaryota"/>
</dbReference>
<dbReference type="InterPro" id="IPR036638">
    <property type="entry name" value="HLH_DNA-bd_sf"/>
</dbReference>
<dbReference type="PROSITE" id="PS50888">
    <property type="entry name" value="BHLH"/>
    <property type="match status" value="1"/>
</dbReference>
<keyword evidence="2" id="KW-0805">Transcription regulation</keyword>
<sequence length="198" mass="22827">MENINTGFRALKSLIPHTEGDKLSKAAVLHQTTEYIYTLKQDRNKLLGQNAMLKQLLSSSDGSKEVVLPYSCKRARTEIEDKLQKLENFIGEDQSLFIREIKRDIIELVSQLDRERRLRMILEEQNRALERQLYPDCQVFNFDNYRPTTGCSQIASHFSDSATGVANCPNLYNSNNLDAMVEAIRRIEGDKTFDQKSY</sequence>
<dbReference type="InterPro" id="IPR052207">
    <property type="entry name" value="Max-like/E-box_TFs"/>
</dbReference>
<organism evidence="8 9">
    <name type="scientific">Trichoplax adhaerens</name>
    <name type="common">Trichoplax reptans</name>
    <dbReference type="NCBI Taxonomy" id="10228"/>
    <lineage>
        <taxon>Eukaryota</taxon>
        <taxon>Metazoa</taxon>
        <taxon>Placozoa</taxon>
        <taxon>Uniplacotomia</taxon>
        <taxon>Trichoplacea</taxon>
        <taxon>Trichoplacidae</taxon>
        <taxon>Trichoplax</taxon>
    </lineage>
</organism>
<dbReference type="KEGG" id="tad:TRIADDRAFT_56276"/>
<protein>
    <recommendedName>
        <fullName evidence="7">BHLH domain-containing protein</fullName>
    </recommendedName>
</protein>
<dbReference type="InterPro" id="IPR011598">
    <property type="entry name" value="bHLH_dom"/>
</dbReference>
<dbReference type="OrthoDB" id="10029128at2759"/>
<proteinExistence type="predicted"/>
<dbReference type="PhylomeDB" id="B3RXP1"/>
<dbReference type="GO" id="GO:0005634">
    <property type="term" value="C:nucleus"/>
    <property type="evidence" value="ECO:0007669"/>
    <property type="project" value="UniProtKB-SubCell"/>
</dbReference>
<dbReference type="Gene3D" id="4.10.280.10">
    <property type="entry name" value="Helix-loop-helix DNA-binding domain"/>
    <property type="match status" value="1"/>
</dbReference>
<dbReference type="EMBL" id="DS985245">
    <property type="protein sequence ID" value="EDV24889.1"/>
    <property type="molecule type" value="Genomic_DNA"/>
</dbReference>
<evidence type="ECO:0000313" key="9">
    <source>
        <dbReference type="Proteomes" id="UP000009022"/>
    </source>
</evidence>
<dbReference type="CTD" id="6753992"/>
<feature type="domain" description="BHLH" evidence="7">
    <location>
        <begin position="1"/>
        <end position="39"/>
    </location>
</feature>
<dbReference type="GO" id="GO:0046983">
    <property type="term" value="F:protein dimerization activity"/>
    <property type="evidence" value="ECO:0007669"/>
    <property type="project" value="InterPro"/>
</dbReference>
<evidence type="ECO:0000256" key="1">
    <source>
        <dbReference type="ARBA" id="ARBA00004123"/>
    </source>
</evidence>
<keyword evidence="3" id="KW-0238">DNA-binding</keyword>
<dbReference type="HOGENOM" id="CLU_1379753_0_0_1"/>
<dbReference type="Pfam" id="PF00010">
    <property type="entry name" value="HLH"/>
    <property type="match status" value="1"/>
</dbReference>
<dbReference type="STRING" id="10228.B3RXP1"/>
<dbReference type="GeneID" id="6753992"/>
<evidence type="ECO:0000256" key="3">
    <source>
        <dbReference type="ARBA" id="ARBA00023125"/>
    </source>
</evidence>
<keyword evidence="6" id="KW-0175">Coiled coil</keyword>
<accession>B3RXP1</accession>
<dbReference type="PANTHER" id="PTHR15741:SF27">
    <property type="entry name" value="TRANSCRIPTION FACTOR AP-4"/>
    <property type="match status" value="1"/>
</dbReference>
<evidence type="ECO:0000256" key="2">
    <source>
        <dbReference type="ARBA" id="ARBA00023015"/>
    </source>
</evidence>
<evidence type="ECO:0000313" key="8">
    <source>
        <dbReference type="EMBL" id="EDV24889.1"/>
    </source>
</evidence>
<name>B3RXP1_TRIAD</name>
<dbReference type="InParanoid" id="B3RXP1"/>
<dbReference type="AlphaFoldDB" id="B3RXP1"/>
<dbReference type="Proteomes" id="UP000009022">
    <property type="component" value="Unassembled WGS sequence"/>
</dbReference>
<evidence type="ECO:0000259" key="7">
    <source>
        <dbReference type="PROSITE" id="PS50888"/>
    </source>
</evidence>
<keyword evidence="5" id="KW-0539">Nucleus</keyword>
<evidence type="ECO:0000256" key="5">
    <source>
        <dbReference type="ARBA" id="ARBA00023242"/>
    </source>
</evidence>
<keyword evidence="9" id="KW-1185">Reference proteome</keyword>
<evidence type="ECO:0000256" key="6">
    <source>
        <dbReference type="SAM" id="Coils"/>
    </source>
</evidence>
<comment type="subcellular location">
    <subcellularLocation>
        <location evidence="1">Nucleus</location>
    </subcellularLocation>
</comment>